<dbReference type="InterPro" id="IPR036396">
    <property type="entry name" value="Cyt_P450_sf"/>
</dbReference>
<dbReference type="Proteomes" id="UP000298390">
    <property type="component" value="Unassembled WGS sequence"/>
</dbReference>
<dbReference type="GO" id="GO:0020037">
    <property type="term" value="F:heme binding"/>
    <property type="evidence" value="ECO:0007669"/>
    <property type="project" value="InterPro"/>
</dbReference>
<keyword evidence="5" id="KW-0479">Metal-binding</keyword>
<proteinExistence type="inferred from homology"/>
<dbReference type="PANTHER" id="PTHR24305:SF166">
    <property type="entry name" value="CYTOCHROME P450 12A4, MITOCHONDRIAL-RELATED"/>
    <property type="match status" value="1"/>
</dbReference>
<dbReference type="PANTHER" id="PTHR24305">
    <property type="entry name" value="CYTOCHROME P450"/>
    <property type="match status" value="1"/>
</dbReference>
<comment type="pathway">
    <text evidence="2">Secondary metabolite biosynthesis.</text>
</comment>
<name>A0A4Y9YM41_9APHY</name>
<accession>A0A4Y9YM41</accession>
<evidence type="ECO:0000256" key="8">
    <source>
        <dbReference type="ARBA" id="ARBA00023033"/>
    </source>
</evidence>
<evidence type="ECO:0000313" key="10">
    <source>
        <dbReference type="Proteomes" id="UP000298390"/>
    </source>
</evidence>
<dbReference type="EMBL" id="SEKV01000157">
    <property type="protein sequence ID" value="TFY62677.1"/>
    <property type="molecule type" value="Genomic_DNA"/>
</dbReference>
<evidence type="ECO:0000256" key="2">
    <source>
        <dbReference type="ARBA" id="ARBA00005179"/>
    </source>
</evidence>
<protein>
    <recommendedName>
        <fullName evidence="11">Cytochrome P450</fullName>
    </recommendedName>
</protein>
<keyword evidence="4" id="KW-0349">Heme</keyword>
<comment type="caution">
    <text evidence="9">The sequence shown here is derived from an EMBL/GenBank/DDBJ whole genome shotgun (WGS) entry which is preliminary data.</text>
</comment>
<sequence length="323" mass="34988">MFVAGFVAFLSTFMPERTATVVACTLPMVMLAAWLFMMLTEKVEGDLPVTLPECPLRNISPFFRRRFDFLRRGQHLTGESIYRFKLLRNTVVVASGAPGRRDFFTSRNLDLGAGFKVLSGIDDPLQPMLDNRDDRAVIIGFIMGLLVAGARSTGTTASWFITFLASHPTWKDKAMTEIRGLLASHSDTHGTPHIPSTTGTDPSPAALSLASLSGALSSIPLNAWETQTPTLDAIIRETLRLAQPHTALRQNTSPSPVLLAGKAVPPRRVRHLPLRGRASQRGALPGPMAVRPRAAAEQDAVRVGRLGAQARACVWASASRASS</sequence>
<dbReference type="SUPFAM" id="SSF48264">
    <property type="entry name" value="Cytochrome P450"/>
    <property type="match status" value="1"/>
</dbReference>
<evidence type="ECO:0000256" key="4">
    <source>
        <dbReference type="ARBA" id="ARBA00022617"/>
    </source>
</evidence>
<evidence type="ECO:0000256" key="1">
    <source>
        <dbReference type="ARBA" id="ARBA00001971"/>
    </source>
</evidence>
<dbReference type="GO" id="GO:0016705">
    <property type="term" value="F:oxidoreductase activity, acting on paired donors, with incorporation or reduction of molecular oxygen"/>
    <property type="evidence" value="ECO:0007669"/>
    <property type="project" value="InterPro"/>
</dbReference>
<keyword evidence="6" id="KW-0560">Oxidoreductase</keyword>
<dbReference type="GO" id="GO:0004497">
    <property type="term" value="F:monooxygenase activity"/>
    <property type="evidence" value="ECO:0007669"/>
    <property type="project" value="UniProtKB-KW"/>
</dbReference>
<evidence type="ECO:0000256" key="3">
    <source>
        <dbReference type="ARBA" id="ARBA00010617"/>
    </source>
</evidence>
<dbReference type="InterPro" id="IPR050121">
    <property type="entry name" value="Cytochrome_P450_monoxygenase"/>
</dbReference>
<dbReference type="Gene3D" id="1.10.630.10">
    <property type="entry name" value="Cytochrome P450"/>
    <property type="match status" value="1"/>
</dbReference>
<evidence type="ECO:0000256" key="6">
    <source>
        <dbReference type="ARBA" id="ARBA00023002"/>
    </source>
</evidence>
<keyword evidence="8" id="KW-0503">Monooxygenase</keyword>
<reference evidence="9 10" key="1">
    <citation type="submission" date="2019-01" db="EMBL/GenBank/DDBJ databases">
        <title>Genome sequencing of the rare red list fungi Fomitopsis rosea.</title>
        <authorList>
            <person name="Buettner E."/>
            <person name="Kellner H."/>
        </authorList>
    </citation>
    <scope>NUCLEOTIDE SEQUENCE [LARGE SCALE GENOMIC DNA]</scope>
    <source>
        <strain evidence="9 10">DSM 105464</strain>
    </source>
</reference>
<keyword evidence="7" id="KW-0408">Iron</keyword>
<evidence type="ECO:0000256" key="5">
    <source>
        <dbReference type="ARBA" id="ARBA00022723"/>
    </source>
</evidence>
<dbReference type="AlphaFoldDB" id="A0A4Y9YM41"/>
<dbReference type="GO" id="GO:0005506">
    <property type="term" value="F:iron ion binding"/>
    <property type="evidence" value="ECO:0007669"/>
    <property type="project" value="InterPro"/>
</dbReference>
<dbReference type="STRING" id="34475.A0A4Y9YM41"/>
<gene>
    <name evidence="9" type="ORF">EVJ58_g3714</name>
</gene>
<comment type="cofactor">
    <cofactor evidence="1">
        <name>heme</name>
        <dbReference type="ChEBI" id="CHEBI:30413"/>
    </cofactor>
</comment>
<evidence type="ECO:0000256" key="7">
    <source>
        <dbReference type="ARBA" id="ARBA00023004"/>
    </source>
</evidence>
<evidence type="ECO:0008006" key="11">
    <source>
        <dbReference type="Google" id="ProtNLM"/>
    </source>
</evidence>
<organism evidence="9 10">
    <name type="scientific">Rhodofomes roseus</name>
    <dbReference type="NCBI Taxonomy" id="34475"/>
    <lineage>
        <taxon>Eukaryota</taxon>
        <taxon>Fungi</taxon>
        <taxon>Dikarya</taxon>
        <taxon>Basidiomycota</taxon>
        <taxon>Agaricomycotina</taxon>
        <taxon>Agaricomycetes</taxon>
        <taxon>Polyporales</taxon>
        <taxon>Rhodofomes</taxon>
    </lineage>
</organism>
<comment type="similarity">
    <text evidence="3">Belongs to the cytochrome P450 family.</text>
</comment>
<evidence type="ECO:0000313" key="9">
    <source>
        <dbReference type="EMBL" id="TFY62677.1"/>
    </source>
</evidence>